<evidence type="ECO:0000313" key="1">
    <source>
        <dbReference type="EMBL" id="TGZ84844.1"/>
    </source>
</evidence>
<name>A0A4S2N6V6_9PEZI</name>
<proteinExistence type="predicted"/>
<protein>
    <submittedName>
        <fullName evidence="1">Uncharacterized protein</fullName>
    </submittedName>
</protein>
<reference evidence="1 2" key="1">
    <citation type="submission" date="2019-04" db="EMBL/GenBank/DDBJ databases">
        <title>Comparative genomics and transcriptomics to analyze fruiting body development in filamentous ascomycetes.</title>
        <authorList>
            <consortium name="DOE Joint Genome Institute"/>
            <person name="Lutkenhaus R."/>
            <person name="Traeger S."/>
            <person name="Breuer J."/>
            <person name="Kuo A."/>
            <person name="Lipzen A."/>
            <person name="Pangilinan J."/>
            <person name="Dilworth D."/>
            <person name="Sandor L."/>
            <person name="Poggeler S."/>
            <person name="Barry K."/>
            <person name="Grigoriev I.V."/>
            <person name="Nowrousian M."/>
        </authorList>
    </citation>
    <scope>NUCLEOTIDE SEQUENCE [LARGE SCALE GENOMIC DNA]</scope>
    <source>
        <strain evidence="1 2">CBS 389.68</strain>
    </source>
</reference>
<sequence>MSEEKQPIRFRAGLGDVKVAPQQRNEKRIHQIVQKFRQKVKPFLRIWFREFLGLLEGVWGEPGDCGEFEALQEMVDTERFPPPESDEDVDCLENGFAVLGRAEKVVWDNGVYDSADEGTDLAWGVGEIGEAGFVEDFLFLEYFGCAGGWVDFGGVEDVGLYFDPTAYKRC</sequence>
<organism evidence="1 2">
    <name type="scientific">Ascodesmis nigricans</name>
    <dbReference type="NCBI Taxonomy" id="341454"/>
    <lineage>
        <taxon>Eukaryota</taxon>
        <taxon>Fungi</taxon>
        <taxon>Dikarya</taxon>
        <taxon>Ascomycota</taxon>
        <taxon>Pezizomycotina</taxon>
        <taxon>Pezizomycetes</taxon>
        <taxon>Pezizales</taxon>
        <taxon>Ascodesmidaceae</taxon>
        <taxon>Ascodesmis</taxon>
    </lineage>
</organism>
<accession>A0A4S2N6V6</accession>
<dbReference type="AlphaFoldDB" id="A0A4S2N6V6"/>
<dbReference type="Proteomes" id="UP000298138">
    <property type="component" value="Unassembled WGS sequence"/>
</dbReference>
<keyword evidence="2" id="KW-1185">Reference proteome</keyword>
<dbReference type="EMBL" id="ML220112">
    <property type="protein sequence ID" value="TGZ84844.1"/>
    <property type="molecule type" value="Genomic_DNA"/>
</dbReference>
<evidence type="ECO:0000313" key="2">
    <source>
        <dbReference type="Proteomes" id="UP000298138"/>
    </source>
</evidence>
<dbReference type="InParanoid" id="A0A4S2N6V6"/>
<gene>
    <name evidence="1" type="ORF">EX30DRAFT_10282</name>
</gene>